<dbReference type="SUPFAM" id="SSF54695">
    <property type="entry name" value="POZ domain"/>
    <property type="match status" value="1"/>
</dbReference>
<comment type="function">
    <text evidence="4">Involved in ubiquitination and subsequent proteasomal degradation of target proteins. Together with CUL1, RBX1 and a F-box protein, it forms a SCF E3 ubiquitin ligase complex. The functional specificity of this complex depends on the type of F-box protein. In the SCF complex, it serves as an adapter that links the F-box protein to CUL1.</text>
</comment>
<dbReference type="GeneID" id="103708699"/>
<dbReference type="SMART" id="SM00512">
    <property type="entry name" value="Skp1"/>
    <property type="match status" value="1"/>
</dbReference>
<dbReference type="PIRSF" id="PIRSF028729">
    <property type="entry name" value="E3_ubiquit_lig_SCF_Skp"/>
    <property type="match status" value="1"/>
</dbReference>
<dbReference type="AlphaFoldDB" id="A0A8B7C517"/>
<keyword evidence="3 4" id="KW-0833">Ubl conjugation pathway</keyword>
<reference evidence="8" key="2">
    <citation type="submission" date="2025-08" db="UniProtKB">
        <authorList>
            <consortium name="RefSeq"/>
        </authorList>
    </citation>
    <scope>IDENTIFICATION</scope>
    <source>
        <tissue evidence="8">Young leaves</tissue>
    </source>
</reference>
<evidence type="ECO:0000259" key="6">
    <source>
        <dbReference type="Pfam" id="PF03931"/>
    </source>
</evidence>
<gene>
    <name evidence="8" type="primary">LOC103708699</name>
</gene>
<organism evidence="7 8">
    <name type="scientific">Phoenix dactylifera</name>
    <name type="common">Date palm</name>
    <dbReference type="NCBI Taxonomy" id="42345"/>
    <lineage>
        <taxon>Eukaryota</taxon>
        <taxon>Viridiplantae</taxon>
        <taxon>Streptophyta</taxon>
        <taxon>Embryophyta</taxon>
        <taxon>Tracheophyta</taxon>
        <taxon>Spermatophyta</taxon>
        <taxon>Magnoliopsida</taxon>
        <taxon>Liliopsida</taxon>
        <taxon>Arecaceae</taxon>
        <taxon>Coryphoideae</taxon>
        <taxon>Phoeniceae</taxon>
        <taxon>Phoenix</taxon>
    </lineage>
</organism>
<dbReference type="RefSeq" id="XP_008791979.1">
    <property type="nucleotide sequence ID" value="XM_008793757.3"/>
</dbReference>
<dbReference type="CDD" id="cd18322">
    <property type="entry name" value="BTB_POZ_SKP1"/>
    <property type="match status" value="1"/>
</dbReference>
<dbReference type="Pfam" id="PF01466">
    <property type="entry name" value="Skp1"/>
    <property type="match status" value="1"/>
</dbReference>
<accession>A0A8B7C517</accession>
<dbReference type="InterPro" id="IPR036296">
    <property type="entry name" value="SKP1-like_dim_sf"/>
</dbReference>
<evidence type="ECO:0000259" key="5">
    <source>
        <dbReference type="Pfam" id="PF01466"/>
    </source>
</evidence>
<dbReference type="InterPro" id="IPR011333">
    <property type="entry name" value="SKP1/BTB/POZ_sf"/>
</dbReference>
<dbReference type="Pfam" id="PF03931">
    <property type="entry name" value="Skp1_POZ"/>
    <property type="match status" value="1"/>
</dbReference>
<dbReference type="GO" id="GO:0006511">
    <property type="term" value="P:ubiquitin-dependent protein catabolic process"/>
    <property type="evidence" value="ECO:0007669"/>
    <property type="project" value="InterPro"/>
</dbReference>
<dbReference type="InterPro" id="IPR016072">
    <property type="entry name" value="Skp1_comp_dimer"/>
</dbReference>
<dbReference type="GO" id="GO:0016567">
    <property type="term" value="P:protein ubiquitination"/>
    <property type="evidence" value="ECO:0007669"/>
    <property type="project" value="UniProtKB-UniRule"/>
</dbReference>
<dbReference type="InterPro" id="IPR016073">
    <property type="entry name" value="Skp1_comp_POZ"/>
</dbReference>
<keyword evidence="7" id="KW-1185">Reference proteome</keyword>
<dbReference type="GO" id="GO:0009867">
    <property type="term" value="P:jasmonic acid mediated signaling pathway"/>
    <property type="evidence" value="ECO:0007669"/>
    <property type="project" value="UniProtKB-ARBA"/>
</dbReference>
<dbReference type="UniPathway" id="UPA00143"/>
<evidence type="ECO:0000313" key="8">
    <source>
        <dbReference type="RefSeq" id="XP_008791979.1"/>
    </source>
</evidence>
<comment type="subunit">
    <text evidence="4">Part of a SCF (SKP1-cullin-F-box) protein ligase complex.</text>
</comment>
<dbReference type="Proteomes" id="UP000228380">
    <property type="component" value="Chromosome 2"/>
</dbReference>
<dbReference type="PANTHER" id="PTHR11165">
    <property type="entry name" value="SKP1"/>
    <property type="match status" value="1"/>
</dbReference>
<dbReference type="KEGG" id="pda:103708699"/>
<feature type="domain" description="SKP1 component POZ" evidence="6">
    <location>
        <begin position="10"/>
        <end position="67"/>
    </location>
</feature>
<dbReference type="Gene3D" id="3.30.710.10">
    <property type="entry name" value="Potassium Channel Kv1.1, Chain A"/>
    <property type="match status" value="1"/>
</dbReference>
<dbReference type="SUPFAM" id="SSF81382">
    <property type="entry name" value="Skp1 dimerisation domain-like"/>
    <property type="match status" value="1"/>
</dbReference>
<proteinExistence type="inferred from homology"/>
<feature type="domain" description="SKP1 component dimerisation" evidence="5">
    <location>
        <begin position="112"/>
        <end position="159"/>
    </location>
</feature>
<comment type="similarity">
    <text evidence="2 4">Belongs to the SKP1 family.</text>
</comment>
<evidence type="ECO:0000256" key="2">
    <source>
        <dbReference type="ARBA" id="ARBA00009993"/>
    </source>
</evidence>
<evidence type="ECO:0000256" key="1">
    <source>
        <dbReference type="ARBA" id="ARBA00004906"/>
    </source>
</evidence>
<evidence type="ECO:0000256" key="4">
    <source>
        <dbReference type="PIRNR" id="PIRNR028729"/>
    </source>
</evidence>
<protein>
    <recommendedName>
        <fullName evidence="4">SKP1-like protein</fullName>
    </recommendedName>
</protein>
<dbReference type="OrthoDB" id="1903179at2759"/>
<comment type="pathway">
    <text evidence="1 4">Protein modification; protein ubiquitination.</text>
</comment>
<evidence type="ECO:0000313" key="7">
    <source>
        <dbReference type="Proteomes" id="UP000228380"/>
    </source>
</evidence>
<evidence type="ECO:0000256" key="3">
    <source>
        <dbReference type="ARBA" id="ARBA00022786"/>
    </source>
</evidence>
<dbReference type="FunFam" id="3.30.710.10:FF:000026">
    <property type="entry name" value="E3 ubiquitin ligase complex SCF subunit"/>
    <property type="match status" value="1"/>
</dbReference>
<name>A0A8B7C517_PHODC</name>
<reference evidence="7" key="1">
    <citation type="journal article" date="2019" name="Nat. Commun.">
        <title>Genome-wide association mapping of date palm fruit traits.</title>
        <authorList>
            <person name="Hazzouri K.M."/>
            <person name="Gros-Balthazard M."/>
            <person name="Flowers J.M."/>
            <person name="Copetti D."/>
            <person name="Lemansour A."/>
            <person name="Lebrun M."/>
            <person name="Masmoudi K."/>
            <person name="Ferrand S."/>
            <person name="Dhar M.I."/>
            <person name="Fresquez Z.A."/>
            <person name="Rosas U."/>
            <person name="Zhang J."/>
            <person name="Talag J."/>
            <person name="Lee S."/>
            <person name="Kudrna D."/>
            <person name="Powell R.F."/>
            <person name="Leitch I.J."/>
            <person name="Krueger R.R."/>
            <person name="Wing R.A."/>
            <person name="Amiri K.M.A."/>
            <person name="Purugganan M.D."/>
        </authorList>
    </citation>
    <scope>NUCLEOTIDE SEQUENCE [LARGE SCALE GENOMIC DNA]</scope>
    <source>
        <strain evidence="7">cv. Khalas</strain>
    </source>
</reference>
<sequence>MASSAEKGKNIVLRSRNGEEFEVEESTARQSEVIGNVIDDGCAEDGIPLPIVDTRTLAKVIEYCRKHAGATSELGDDGNADEEIKSWDAAYIDVHLDVLFDLLRASNFLNIPGLLDLACKKLANMIKGKSVEEIRRTFNIQNDFTPEEEEEIRKQNQWAFE</sequence>
<dbReference type="InterPro" id="IPR016897">
    <property type="entry name" value="SKP1"/>
</dbReference>
<dbReference type="InterPro" id="IPR001232">
    <property type="entry name" value="SKP1-like"/>
</dbReference>